<dbReference type="Pfam" id="PF03629">
    <property type="entry name" value="SASA"/>
    <property type="match status" value="2"/>
</dbReference>
<comment type="caution">
    <text evidence="3">The sequence shown here is derived from an EMBL/GenBank/DDBJ whole genome shotgun (WGS) entry which is preliminary data.</text>
</comment>
<evidence type="ECO:0000256" key="1">
    <source>
        <dbReference type="ARBA" id="ARBA00022801"/>
    </source>
</evidence>
<dbReference type="PANTHER" id="PTHR22901:SF0">
    <property type="entry name" value="SIALATE O-ACETYLESTERASE"/>
    <property type="match status" value="1"/>
</dbReference>
<evidence type="ECO:0000259" key="2">
    <source>
        <dbReference type="Pfam" id="PF03629"/>
    </source>
</evidence>
<gene>
    <name evidence="3" type="ORF">GCM10007415_47520</name>
</gene>
<dbReference type="SUPFAM" id="SSF52266">
    <property type="entry name" value="SGNH hydrolase"/>
    <property type="match status" value="1"/>
</dbReference>
<evidence type="ECO:0000313" key="4">
    <source>
        <dbReference type="Proteomes" id="UP000660862"/>
    </source>
</evidence>
<reference evidence="3" key="1">
    <citation type="journal article" date="2014" name="Int. J. Syst. Evol. Microbiol.">
        <title>Complete genome sequence of Corynebacterium casei LMG S-19264T (=DSM 44701T), isolated from a smear-ripened cheese.</title>
        <authorList>
            <consortium name="US DOE Joint Genome Institute (JGI-PGF)"/>
            <person name="Walter F."/>
            <person name="Albersmeier A."/>
            <person name="Kalinowski J."/>
            <person name="Ruckert C."/>
        </authorList>
    </citation>
    <scope>NUCLEOTIDE SEQUENCE</scope>
    <source>
        <strain evidence="3">CGMCC 1.12195</strain>
    </source>
</reference>
<dbReference type="Proteomes" id="UP000660862">
    <property type="component" value="Unassembled WGS sequence"/>
</dbReference>
<dbReference type="PANTHER" id="PTHR22901">
    <property type="entry name" value="SIALATE O-ACETYLESTERASE"/>
    <property type="match status" value="1"/>
</dbReference>
<feature type="domain" description="Sialate O-acetylesterase" evidence="2">
    <location>
        <begin position="118"/>
        <end position="230"/>
    </location>
</feature>
<dbReference type="InterPro" id="IPR039329">
    <property type="entry name" value="SIAE"/>
</dbReference>
<dbReference type="EMBL" id="BMER01000007">
    <property type="protein sequence ID" value="GGH05613.1"/>
    <property type="molecule type" value="Genomic_DNA"/>
</dbReference>
<dbReference type="InterPro" id="IPR005181">
    <property type="entry name" value="SASA"/>
</dbReference>
<dbReference type="GO" id="GO:0001681">
    <property type="term" value="F:sialate O-acetylesterase activity"/>
    <property type="evidence" value="ECO:0007669"/>
    <property type="project" value="InterPro"/>
</dbReference>
<protein>
    <submittedName>
        <fullName evidence="3">9-O-acetylesterase</fullName>
    </submittedName>
</protein>
<dbReference type="AlphaFoldDB" id="A0A917MHQ2"/>
<evidence type="ECO:0000313" key="3">
    <source>
        <dbReference type="EMBL" id="GGH05613.1"/>
    </source>
</evidence>
<sequence>MKLFVSMLRILIFFTFLFPAKSFATFVDSLRLSDALQNNMVVQQNKPFKVWGKAESGRKVVIHADWLSGSTEVYADTTGDFMAIIPVPKALKGDFTPHRMDVIAGGEKVALTNLLIGDVWLCSGQSNMQFAVKEMKDAEQVIYKADQPHIRLLNVALNFSETPLTNFRGEWQNCSPESVREFSAVGYSFGKKLLDSLQFPIGLVFTGIGASGVQAYIPKEDLANDTMLNRVYLQPYLADPKSKEPIDGGFSFEKVIRPYLLYNAMVHPLINLSVKGFIWYQGEANHLERASYVRATQTMITSWRSDFSQGELPFYYVQIAPFFHDEENPTLAFDAYFREAQEKVADLNNTYMVSTMDVGEAKDLHPKNKRPVGERLAAVALNRVYHKLDVSYQGPVMDDVSFHGKRAYVSFEPETLGNGLQTNDGQPPKFFYVAGSDRIFYPAEALIDGERIVVESDKVTEIASVRYAFFNYPVTNLENKAGFPALPFRTDRWEETLNENR</sequence>
<feature type="domain" description="Sialate O-acetylesterase" evidence="2">
    <location>
        <begin position="257"/>
        <end position="380"/>
    </location>
</feature>
<accession>A0A917MHQ2</accession>
<proteinExistence type="predicted"/>
<reference evidence="3" key="2">
    <citation type="submission" date="2020-09" db="EMBL/GenBank/DDBJ databases">
        <authorList>
            <person name="Sun Q."/>
            <person name="Zhou Y."/>
        </authorList>
    </citation>
    <scope>NUCLEOTIDE SEQUENCE</scope>
    <source>
        <strain evidence="3">CGMCC 1.12195</strain>
    </source>
</reference>
<organism evidence="3 4">
    <name type="scientific">Parapedobacter pyrenivorans</name>
    <dbReference type="NCBI Taxonomy" id="1305674"/>
    <lineage>
        <taxon>Bacteria</taxon>
        <taxon>Pseudomonadati</taxon>
        <taxon>Bacteroidota</taxon>
        <taxon>Sphingobacteriia</taxon>
        <taxon>Sphingobacteriales</taxon>
        <taxon>Sphingobacteriaceae</taxon>
        <taxon>Parapedobacter</taxon>
    </lineage>
</organism>
<keyword evidence="1" id="KW-0378">Hydrolase</keyword>
<dbReference type="Gene3D" id="3.40.50.1110">
    <property type="entry name" value="SGNH hydrolase"/>
    <property type="match status" value="1"/>
</dbReference>
<dbReference type="InterPro" id="IPR036514">
    <property type="entry name" value="SGNH_hydro_sf"/>
</dbReference>
<keyword evidence="4" id="KW-1185">Reference proteome</keyword>
<name>A0A917MHQ2_9SPHI</name>
<dbReference type="GO" id="GO:0005975">
    <property type="term" value="P:carbohydrate metabolic process"/>
    <property type="evidence" value="ECO:0007669"/>
    <property type="project" value="TreeGrafter"/>
</dbReference>